<name>A0A9Q3JXC0_9BASI</name>
<proteinExistence type="predicted"/>
<keyword evidence="2" id="KW-1185">Reference proteome</keyword>
<sequence>MLQWLLDTFPDVNDNVEWERIKETFKRRQVLTDIILVIYGTHIPIIPPPNDQWSSYVNHKGWYSIASQCIVDGNGDFCNVSVMTNVPPTFLIYVYGGLPGLVHDSHMFQKSQIRKDLLNGIARFPQDCLLIEDSGYSSELPILMP</sequence>
<evidence type="ECO:0000313" key="1">
    <source>
        <dbReference type="EMBL" id="MBW0569185.1"/>
    </source>
</evidence>
<organism evidence="1 2">
    <name type="scientific">Austropuccinia psidii MF-1</name>
    <dbReference type="NCBI Taxonomy" id="1389203"/>
    <lineage>
        <taxon>Eukaryota</taxon>
        <taxon>Fungi</taxon>
        <taxon>Dikarya</taxon>
        <taxon>Basidiomycota</taxon>
        <taxon>Pucciniomycotina</taxon>
        <taxon>Pucciniomycetes</taxon>
        <taxon>Pucciniales</taxon>
        <taxon>Sphaerophragmiaceae</taxon>
        <taxon>Austropuccinia</taxon>
    </lineage>
</organism>
<evidence type="ECO:0000313" key="2">
    <source>
        <dbReference type="Proteomes" id="UP000765509"/>
    </source>
</evidence>
<dbReference type="EMBL" id="AVOT02083944">
    <property type="protein sequence ID" value="MBW0569185.1"/>
    <property type="molecule type" value="Genomic_DNA"/>
</dbReference>
<dbReference type="Proteomes" id="UP000765509">
    <property type="component" value="Unassembled WGS sequence"/>
</dbReference>
<gene>
    <name evidence="1" type="ORF">O181_108900</name>
</gene>
<accession>A0A9Q3JXC0</accession>
<dbReference type="AlphaFoldDB" id="A0A9Q3JXC0"/>
<evidence type="ECO:0008006" key="3">
    <source>
        <dbReference type="Google" id="ProtNLM"/>
    </source>
</evidence>
<dbReference type="OrthoDB" id="6606022at2759"/>
<protein>
    <recommendedName>
        <fullName evidence="3">DDE Tnp4 domain-containing protein</fullName>
    </recommendedName>
</protein>
<reference evidence="1" key="1">
    <citation type="submission" date="2021-03" db="EMBL/GenBank/DDBJ databases">
        <title>Draft genome sequence of rust myrtle Austropuccinia psidii MF-1, a brazilian biotype.</title>
        <authorList>
            <person name="Quecine M.C."/>
            <person name="Pachon D.M.R."/>
            <person name="Bonatelli M.L."/>
            <person name="Correr F.H."/>
            <person name="Franceschini L.M."/>
            <person name="Leite T.F."/>
            <person name="Margarido G.R.A."/>
            <person name="Almeida C.A."/>
            <person name="Ferrarezi J.A."/>
            <person name="Labate C.A."/>
        </authorList>
    </citation>
    <scope>NUCLEOTIDE SEQUENCE</scope>
    <source>
        <strain evidence="1">MF-1</strain>
    </source>
</reference>
<comment type="caution">
    <text evidence="1">The sequence shown here is derived from an EMBL/GenBank/DDBJ whole genome shotgun (WGS) entry which is preliminary data.</text>
</comment>